<dbReference type="GO" id="GO:0006811">
    <property type="term" value="P:monoatomic ion transport"/>
    <property type="evidence" value="ECO:0007669"/>
    <property type="project" value="UniProtKB-KW"/>
</dbReference>
<organism evidence="12 13">
    <name type="scientific">Paraburkholderia ribeironis</name>
    <dbReference type="NCBI Taxonomy" id="1247936"/>
    <lineage>
        <taxon>Bacteria</taxon>
        <taxon>Pseudomonadati</taxon>
        <taxon>Pseudomonadota</taxon>
        <taxon>Betaproteobacteria</taxon>
        <taxon>Burkholderiales</taxon>
        <taxon>Burkholderiaceae</taxon>
        <taxon>Paraburkholderia</taxon>
    </lineage>
</organism>
<evidence type="ECO:0000256" key="7">
    <source>
        <dbReference type="ARBA" id="ARBA00023065"/>
    </source>
</evidence>
<dbReference type="PANTHER" id="PTHR34501:SF9">
    <property type="entry name" value="MAJOR OUTER MEMBRANE PROTEIN P.IA"/>
    <property type="match status" value="1"/>
</dbReference>
<evidence type="ECO:0000256" key="1">
    <source>
        <dbReference type="ARBA" id="ARBA00004571"/>
    </source>
</evidence>
<keyword evidence="8" id="KW-0626">Porin</keyword>
<gene>
    <name evidence="12" type="ORF">BN2475_110060</name>
</gene>
<reference evidence="12 13" key="1">
    <citation type="submission" date="2016-12" db="EMBL/GenBank/DDBJ databases">
        <authorList>
            <person name="Song W.-J."/>
            <person name="Kurnit D.M."/>
        </authorList>
    </citation>
    <scope>NUCLEOTIDE SEQUENCE [LARGE SCALE GENOMIC DNA]</scope>
    <source>
        <strain evidence="12 13">STM7296</strain>
    </source>
</reference>
<dbReference type="SUPFAM" id="SSF56935">
    <property type="entry name" value="Porins"/>
    <property type="match status" value="1"/>
</dbReference>
<comment type="subcellular location">
    <subcellularLocation>
        <location evidence="1">Cell outer membrane</location>
        <topology evidence="1">Multi-pass membrane protein</topology>
    </subcellularLocation>
</comment>
<dbReference type="Proteomes" id="UP000187012">
    <property type="component" value="Unassembled WGS sequence"/>
</dbReference>
<keyword evidence="5" id="KW-0812">Transmembrane</keyword>
<evidence type="ECO:0000256" key="3">
    <source>
        <dbReference type="ARBA" id="ARBA00022448"/>
    </source>
</evidence>
<evidence type="ECO:0000259" key="11">
    <source>
        <dbReference type="Pfam" id="PF13609"/>
    </source>
</evidence>
<keyword evidence="13" id="KW-1185">Reference proteome</keyword>
<dbReference type="GO" id="GO:0046930">
    <property type="term" value="C:pore complex"/>
    <property type="evidence" value="ECO:0007669"/>
    <property type="project" value="UniProtKB-KW"/>
</dbReference>
<dbReference type="PANTHER" id="PTHR34501">
    <property type="entry name" value="PROTEIN YDDL-RELATED"/>
    <property type="match status" value="1"/>
</dbReference>
<keyword evidence="4" id="KW-1134">Transmembrane beta strand</keyword>
<evidence type="ECO:0000256" key="4">
    <source>
        <dbReference type="ARBA" id="ARBA00022452"/>
    </source>
</evidence>
<evidence type="ECO:0000313" key="13">
    <source>
        <dbReference type="Proteomes" id="UP000187012"/>
    </source>
</evidence>
<feature type="domain" description="Porin" evidence="11">
    <location>
        <begin position="2"/>
        <end position="128"/>
    </location>
</feature>
<sequence>MNFGLNYAAGLFGLGAAYTQKKYPGSSNGSPQIPIWNWGVGAHYVLGPVYTVADFVTVRNSFSGAAAYAAQVAASWQITPAWSFGASYMYMKGNDVLDNNHANQIGATLNYSLSKRTMVYAQGVYQRANSGVQAAINGIMDPTGSSSSASQAIARIGLRTAF</sequence>
<keyword evidence="3" id="KW-0813">Transport</keyword>
<dbReference type="CDD" id="cd00342">
    <property type="entry name" value="gram_neg_porins"/>
    <property type="match status" value="1"/>
</dbReference>
<dbReference type="STRING" id="1247936.BN2475_110060"/>
<proteinExistence type="predicted"/>
<evidence type="ECO:0000256" key="10">
    <source>
        <dbReference type="ARBA" id="ARBA00023237"/>
    </source>
</evidence>
<keyword evidence="7" id="KW-0406">Ion transport</keyword>
<dbReference type="InterPro" id="IPR033900">
    <property type="entry name" value="Gram_neg_porin_domain"/>
</dbReference>
<dbReference type="Pfam" id="PF13609">
    <property type="entry name" value="Porin_4"/>
    <property type="match status" value="1"/>
</dbReference>
<keyword evidence="9" id="KW-0472">Membrane</keyword>
<protein>
    <submittedName>
        <fullName evidence="12">Porin Gram-negative type</fullName>
    </submittedName>
</protein>
<evidence type="ECO:0000256" key="2">
    <source>
        <dbReference type="ARBA" id="ARBA00011233"/>
    </source>
</evidence>
<evidence type="ECO:0000256" key="8">
    <source>
        <dbReference type="ARBA" id="ARBA00023114"/>
    </source>
</evidence>
<dbReference type="GO" id="GO:0015288">
    <property type="term" value="F:porin activity"/>
    <property type="evidence" value="ECO:0007669"/>
    <property type="project" value="UniProtKB-KW"/>
</dbReference>
<comment type="subunit">
    <text evidence="2">Homotrimer.</text>
</comment>
<dbReference type="RefSeq" id="WP_245841157.1">
    <property type="nucleotide sequence ID" value="NZ_CYGX02000011.1"/>
</dbReference>
<evidence type="ECO:0000256" key="6">
    <source>
        <dbReference type="ARBA" id="ARBA00022729"/>
    </source>
</evidence>
<dbReference type="EMBL" id="CYGX02000011">
    <property type="protein sequence ID" value="SIT37361.1"/>
    <property type="molecule type" value="Genomic_DNA"/>
</dbReference>
<evidence type="ECO:0000256" key="9">
    <source>
        <dbReference type="ARBA" id="ARBA00023136"/>
    </source>
</evidence>
<dbReference type="InterPro" id="IPR023614">
    <property type="entry name" value="Porin_dom_sf"/>
</dbReference>
<name>A0A1N7RQE5_9BURK</name>
<keyword evidence="6" id="KW-0732">Signal</keyword>
<evidence type="ECO:0000256" key="5">
    <source>
        <dbReference type="ARBA" id="ARBA00022692"/>
    </source>
</evidence>
<dbReference type="Gene3D" id="2.40.160.10">
    <property type="entry name" value="Porin"/>
    <property type="match status" value="1"/>
</dbReference>
<accession>A0A1N7RQE5</accession>
<evidence type="ECO:0000313" key="12">
    <source>
        <dbReference type="EMBL" id="SIT37361.1"/>
    </source>
</evidence>
<keyword evidence="10" id="KW-0998">Cell outer membrane</keyword>
<dbReference type="GO" id="GO:0009279">
    <property type="term" value="C:cell outer membrane"/>
    <property type="evidence" value="ECO:0007669"/>
    <property type="project" value="UniProtKB-SubCell"/>
</dbReference>
<dbReference type="InterPro" id="IPR050298">
    <property type="entry name" value="Gram-neg_bact_OMP"/>
</dbReference>
<dbReference type="AlphaFoldDB" id="A0A1N7RQE5"/>